<sequence length="369" mass="40409">MEAPASCGFEIRIQCRRAAFEVNRSTHNTDSLLGMGTHLAAYKHNGLFTWKLSRIRGELTCNATHGATCHGALGQPLYLLLSSITRHEFVLKRKNTSNESEEGIFRFKKGKISFYSKHSSLQQRWSFCADNRTLVINPVKMSDAGEYRVQLTNEDTGASVANYLVKLVIKAENNTDLLQHCSAAVTLAILSPVCRGGKRRVQCSASGDGTQLQYSWLVDGVPTTVNLSVDNQVLSLEGEALGNVTCIANNSVSSAKVSVPLWAPCSAAVSSVSLTFICLSQEEKKVVCSSNGDSPWYSWSLDGKPLNETGLVANASDDGHAIILRKHIDGNLTCTATNHISSATKREDQDMELEDRQETVRKEEHTEDL</sequence>
<dbReference type="PANTHER" id="PTHR12080">
    <property type="entry name" value="SIGNALING LYMPHOCYTIC ACTIVATION MOLECULE"/>
    <property type="match status" value="1"/>
</dbReference>
<dbReference type="Proteomes" id="UP001591681">
    <property type="component" value="Unassembled WGS sequence"/>
</dbReference>
<evidence type="ECO:0000256" key="2">
    <source>
        <dbReference type="ARBA" id="ARBA00022729"/>
    </source>
</evidence>
<feature type="domain" description="Ig-like" evidence="6">
    <location>
        <begin position="264"/>
        <end position="352"/>
    </location>
</feature>
<evidence type="ECO:0000256" key="4">
    <source>
        <dbReference type="ARBA" id="ARBA00023180"/>
    </source>
</evidence>
<name>A0ABD1IU11_9TELE</name>
<dbReference type="SUPFAM" id="SSF48726">
    <property type="entry name" value="Immunoglobulin"/>
    <property type="match status" value="3"/>
</dbReference>
<feature type="domain" description="Ig-like" evidence="6">
    <location>
        <begin position="196"/>
        <end position="258"/>
    </location>
</feature>
<evidence type="ECO:0000259" key="6">
    <source>
        <dbReference type="PROSITE" id="PS50835"/>
    </source>
</evidence>
<keyword evidence="3" id="KW-0472">Membrane</keyword>
<keyword evidence="4" id="KW-0325">Glycoprotein</keyword>
<keyword evidence="8" id="KW-1185">Reference proteome</keyword>
<dbReference type="InterPro" id="IPR036179">
    <property type="entry name" value="Ig-like_dom_sf"/>
</dbReference>
<evidence type="ECO:0000313" key="7">
    <source>
        <dbReference type="EMBL" id="KAL2077731.1"/>
    </source>
</evidence>
<proteinExistence type="predicted"/>
<evidence type="ECO:0000256" key="5">
    <source>
        <dbReference type="SAM" id="MobiDB-lite"/>
    </source>
</evidence>
<comment type="subcellular location">
    <subcellularLocation>
        <location evidence="1">Membrane</location>
    </subcellularLocation>
</comment>
<feature type="compositionally biased region" description="Basic and acidic residues" evidence="5">
    <location>
        <begin position="344"/>
        <end position="369"/>
    </location>
</feature>
<dbReference type="Gene3D" id="2.60.40.10">
    <property type="entry name" value="Immunoglobulins"/>
    <property type="match status" value="3"/>
</dbReference>
<keyword evidence="2" id="KW-0732">Signal</keyword>
<evidence type="ECO:0000256" key="1">
    <source>
        <dbReference type="ARBA" id="ARBA00004370"/>
    </source>
</evidence>
<dbReference type="InterPro" id="IPR024303">
    <property type="entry name" value="NK_rcpt_2B4_Ig_dom"/>
</dbReference>
<dbReference type="InterPro" id="IPR007110">
    <property type="entry name" value="Ig-like_dom"/>
</dbReference>
<feature type="region of interest" description="Disordered" evidence="5">
    <location>
        <begin position="343"/>
        <end position="369"/>
    </location>
</feature>
<accession>A0ABD1IU11</accession>
<dbReference type="GO" id="GO:0016020">
    <property type="term" value="C:membrane"/>
    <property type="evidence" value="ECO:0007669"/>
    <property type="project" value="UniProtKB-SubCell"/>
</dbReference>
<dbReference type="InterPro" id="IPR013783">
    <property type="entry name" value="Ig-like_fold"/>
</dbReference>
<reference evidence="7 8" key="1">
    <citation type="submission" date="2024-09" db="EMBL/GenBank/DDBJ databases">
        <title>A chromosome-level genome assembly of Gray's grenadier anchovy, Coilia grayii.</title>
        <authorList>
            <person name="Fu Z."/>
        </authorList>
    </citation>
    <scope>NUCLEOTIDE SEQUENCE [LARGE SCALE GENOMIC DNA]</scope>
    <source>
        <strain evidence="7">G4</strain>
        <tissue evidence="7">Muscle</tissue>
    </source>
</reference>
<evidence type="ECO:0000313" key="8">
    <source>
        <dbReference type="Proteomes" id="UP001591681"/>
    </source>
</evidence>
<dbReference type="AlphaFoldDB" id="A0ABD1IU11"/>
<dbReference type="InterPro" id="IPR015631">
    <property type="entry name" value="CD2/SLAM_rcpt"/>
</dbReference>
<dbReference type="PANTHER" id="PTHR12080:SF59">
    <property type="entry name" value="HEPATIC AND GLIAL CELL ADHESION MOLECULE"/>
    <property type="match status" value="1"/>
</dbReference>
<evidence type="ECO:0000256" key="3">
    <source>
        <dbReference type="ARBA" id="ARBA00023136"/>
    </source>
</evidence>
<protein>
    <recommendedName>
        <fullName evidence="6">Ig-like domain-containing protein</fullName>
    </recommendedName>
</protein>
<dbReference type="Pfam" id="PF11465">
    <property type="entry name" value="Receptor_2B4"/>
    <property type="match status" value="1"/>
</dbReference>
<organism evidence="7 8">
    <name type="scientific">Coilia grayii</name>
    <name type="common">Gray's grenadier anchovy</name>
    <dbReference type="NCBI Taxonomy" id="363190"/>
    <lineage>
        <taxon>Eukaryota</taxon>
        <taxon>Metazoa</taxon>
        <taxon>Chordata</taxon>
        <taxon>Craniata</taxon>
        <taxon>Vertebrata</taxon>
        <taxon>Euteleostomi</taxon>
        <taxon>Actinopterygii</taxon>
        <taxon>Neopterygii</taxon>
        <taxon>Teleostei</taxon>
        <taxon>Clupei</taxon>
        <taxon>Clupeiformes</taxon>
        <taxon>Clupeoidei</taxon>
        <taxon>Engraulidae</taxon>
        <taxon>Coilinae</taxon>
        <taxon>Coilia</taxon>
    </lineage>
</organism>
<dbReference type="EMBL" id="JBHFQA010000024">
    <property type="protein sequence ID" value="KAL2077731.1"/>
    <property type="molecule type" value="Genomic_DNA"/>
</dbReference>
<comment type="caution">
    <text evidence="7">The sequence shown here is derived from an EMBL/GenBank/DDBJ whole genome shotgun (WGS) entry which is preliminary data.</text>
</comment>
<dbReference type="PROSITE" id="PS50835">
    <property type="entry name" value="IG_LIKE"/>
    <property type="match status" value="2"/>
</dbReference>
<gene>
    <name evidence="7" type="ORF">ACEWY4_027235</name>
</gene>